<dbReference type="eggNOG" id="COG4430">
    <property type="taxonomic scope" value="Bacteria"/>
</dbReference>
<evidence type="ECO:0000313" key="1">
    <source>
        <dbReference type="EMBL" id="KGO88552.1"/>
    </source>
</evidence>
<dbReference type="Pfam" id="PF13376">
    <property type="entry name" value="OmdA"/>
    <property type="match status" value="1"/>
</dbReference>
<dbReference type="SUPFAM" id="SSF141694">
    <property type="entry name" value="AF2212/PG0164-like"/>
    <property type="match status" value="1"/>
</dbReference>
<dbReference type="EMBL" id="JRLX01000001">
    <property type="protein sequence ID" value="KGO88552.1"/>
    <property type="molecule type" value="Genomic_DNA"/>
</dbReference>
<dbReference type="Proteomes" id="UP000030152">
    <property type="component" value="Unassembled WGS sequence"/>
</dbReference>
<evidence type="ECO:0000313" key="2">
    <source>
        <dbReference type="Proteomes" id="UP000030152"/>
    </source>
</evidence>
<sequence>MDNNNADLLTDKEYQLERMPGKGGWTYVSLPEIKKDKDAPFGLVKVRGTIDGYEIKNYSLMPYGNGNLLIAVKADIRKAIGKEEGDSVRLILYKDTTGFEIPEEFRVLLLNEPGAYEAFVRHKKWEQKMCVTWIYTAKRDETRNERVKKTLYRLKNREKIV</sequence>
<dbReference type="RefSeq" id="WP_020211567.1">
    <property type="nucleotide sequence ID" value="NZ_JRLX01000001.1"/>
</dbReference>
<keyword evidence="2" id="KW-1185">Reference proteome</keyword>
<dbReference type="InterPro" id="IPR037079">
    <property type="entry name" value="AF2212/PG0164-like_sf"/>
</dbReference>
<dbReference type="Pfam" id="PF08922">
    <property type="entry name" value="DUF1905"/>
    <property type="match status" value="1"/>
</dbReference>
<dbReference type="Gene3D" id="2.40.30.100">
    <property type="entry name" value="AF2212/PG0164-like"/>
    <property type="match status" value="1"/>
</dbReference>
<organism evidence="1 2">
    <name type="scientific">Flavobacterium rivuli WB 3.3-2 = DSM 21788</name>
    <dbReference type="NCBI Taxonomy" id="1121895"/>
    <lineage>
        <taxon>Bacteria</taxon>
        <taxon>Pseudomonadati</taxon>
        <taxon>Bacteroidota</taxon>
        <taxon>Flavobacteriia</taxon>
        <taxon>Flavobacteriales</taxon>
        <taxon>Flavobacteriaceae</taxon>
        <taxon>Flavobacterium</taxon>
    </lineage>
</organism>
<accession>A0A0A2M7B4</accession>
<proteinExistence type="predicted"/>
<name>A0A0A2M7B4_9FLAO</name>
<dbReference type="OrthoDB" id="8246703at2"/>
<dbReference type="InterPro" id="IPR015018">
    <property type="entry name" value="DUF1905"/>
</dbReference>
<dbReference type="STRING" id="1121895.GCA_000378485_00445"/>
<gene>
    <name evidence="1" type="ORF">Q765_01195</name>
</gene>
<comment type="caution">
    <text evidence="1">The sequence shown here is derived from an EMBL/GenBank/DDBJ whole genome shotgun (WGS) entry which is preliminary data.</text>
</comment>
<protein>
    <recommendedName>
        <fullName evidence="3">DUF1905 domain-containing protein</fullName>
    </recommendedName>
</protein>
<dbReference type="AlphaFoldDB" id="A0A0A2M7B4"/>
<reference evidence="1 2" key="1">
    <citation type="submission" date="2013-09" db="EMBL/GenBank/DDBJ databases">
        <authorList>
            <person name="Zeng Z."/>
            <person name="Chen C."/>
        </authorList>
    </citation>
    <scope>NUCLEOTIDE SEQUENCE [LARGE SCALE GENOMIC DNA]</scope>
    <source>
        <strain evidence="1 2">WB 3.3-2</strain>
    </source>
</reference>
<evidence type="ECO:0008006" key="3">
    <source>
        <dbReference type="Google" id="ProtNLM"/>
    </source>
</evidence>